<feature type="non-terminal residue" evidence="1">
    <location>
        <position position="1"/>
    </location>
</feature>
<proteinExistence type="predicted"/>
<organism evidence="1 2">
    <name type="scientific">Lagenidium giganteum</name>
    <dbReference type="NCBI Taxonomy" id="4803"/>
    <lineage>
        <taxon>Eukaryota</taxon>
        <taxon>Sar</taxon>
        <taxon>Stramenopiles</taxon>
        <taxon>Oomycota</taxon>
        <taxon>Peronosporomycetes</taxon>
        <taxon>Pythiales</taxon>
        <taxon>Pythiaceae</taxon>
    </lineage>
</organism>
<comment type="caution">
    <text evidence="1">The sequence shown here is derived from an EMBL/GenBank/DDBJ whole genome shotgun (WGS) entry which is preliminary data.</text>
</comment>
<sequence>GEAVLRGGRGAGRPVPCGHRREQVIEPLKVAIKRNNEKPITCDARELKLVLTKKGDAWLKSNDPIAPRLREGNAEVLDEHRHPKGFEHMDVVGLPLNFVVLIYRRKTLVVIPKQSVPIVVAAAIKKRELAELRELITPSSFAKCKGGGSWVKWLKTLMGRLSAIKSNVQSDETSKTIARLEQNCKQIEFGNEDCEFVKKLCHGMSTPYESEAALAEKARSC</sequence>
<name>A0AAV2YMX8_9STRA</name>
<accession>A0AAV2YMX8</accession>
<evidence type="ECO:0000313" key="2">
    <source>
        <dbReference type="Proteomes" id="UP001146120"/>
    </source>
</evidence>
<dbReference type="EMBL" id="DAKRPA010000274">
    <property type="protein sequence ID" value="DAZ94034.1"/>
    <property type="molecule type" value="Genomic_DNA"/>
</dbReference>
<dbReference type="Proteomes" id="UP001146120">
    <property type="component" value="Unassembled WGS sequence"/>
</dbReference>
<protein>
    <submittedName>
        <fullName evidence="1">Uncharacterized protein</fullName>
    </submittedName>
</protein>
<evidence type="ECO:0000313" key="1">
    <source>
        <dbReference type="EMBL" id="DAZ94034.1"/>
    </source>
</evidence>
<keyword evidence="2" id="KW-1185">Reference proteome</keyword>
<gene>
    <name evidence="1" type="ORF">N0F65_001465</name>
</gene>
<reference evidence="1" key="1">
    <citation type="submission" date="2022-11" db="EMBL/GenBank/DDBJ databases">
        <authorList>
            <person name="Morgan W.R."/>
            <person name="Tartar A."/>
        </authorList>
    </citation>
    <scope>NUCLEOTIDE SEQUENCE</scope>
    <source>
        <strain evidence="1">ARSEF 373</strain>
    </source>
</reference>
<reference evidence="1" key="2">
    <citation type="journal article" date="2023" name="Microbiol Resour">
        <title>Decontamination and Annotation of the Draft Genome Sequence of the Oomycete Lagenidium giganteum ARSEF 373.</title>
        <authorList>
            <person name="Morgan W.R."/>
            <person name="Tartar A."/>
        </authorList>
    </citation>
    <scope>NUCLEOTIDE SEQUENCE</scope>
    <source>
        <strain evidence="1">ARSEF 373</strain>
    </source>
</reference>
<dbReference type="AlphaFoldDB" id="A0AAV2YMX8"/>